<keyword evidence="2" id="KW-1185">Reference proteome</keyword>
<dbReference type="STRING" id="56857.A0A200QAE1"/>
<organism evidence="1 2">
    <name type="scientific">Macleaya cordata</name>
    <name type="common">Five-seeded plume-poppy</name>
    <name type="synonym">Bocconia cordata</name>
    <dbReference type="NCBI Taxonomy" id="56857"/>
    <lineage>
        <taxon>Eukaryota</taxon>
        <taxon>Viridiplantae</taxon>
        <taxon>Streptophyta</taxon>
        <taxon>Embryophyta</taxon>
        <taxon>Tracheophyta</taxon>
        <taxon>Spermatophyta</taxon>
        <taxon>Magnoliopsida</taxon>
        <taxon>Ranunculales</taxon>
        <taxon>Papaveraceae</taxon>
        <taxon>Papaveroideae</taxon>
        <taxon>Macleaya</taxon>
    </lineage>
</organism>
<comment type="caution">
    <text evidence="1">The sequence shown here is derived from an EMBL/GenBank/DDBJ whole genome shotgun (WGS) entry which is preliminary data.</text>
</comment>
<dbReference type="SUPFAM" id="SSF56219">
    <property type="entry name" value="DNase I-like"/>
    <property type="match status" value="1"/>
</dbReference>
<dbReference type="InterPro" id="IPR036691">
    <property type="entry name" value="Endo/exonu/phosph_ase_sf"/>
</dbReference>
<proteinExistence type="predicted"/>
<sequence length="83" mass="9526">MVHDRCLIDLGYAGLAYTWANRSDNSEAIVRLDRALCTPSGWVSFQDADVLHLPRLKSDHAPIILNTARVIPRRKRNFKFKSF</sequence>
<dbReference type="Proteomes" id="UP000195402">
    <property type="component" value="Unassembled WGS sequence"/>
</dbReference>
<evidence type="ECO:0008006" key="3">
    <source>
        <dbReference type="Google" id="ProtNLM"/>
    </source>
</evidence>
<gene>
    <name evidence="1" type="ORF">BVC80_8715g5</name>
</gene>
<dbReference type="InParanoid" id="A0A200QAE1"/>
<dbReference type="OrthoDB" id="682716at2759"/>
<dbReference type="Gene3D" id="3.60.10.10">
    <property type="entry name" value="Endonuclease/exonuclease/phosphatase"/>
    <property type="match status" value="1"/>
</dbReference>
<name>A0A200QAE1_MACCD</name>
<protein>
    <recommendedName>
        <fullName evidence="3">Endonuclease/exonuclease/phosphatase</fullName>
    </recommendedName>
</protein>
<accession>A0A200QAE1</accession>
<dbReference type="PANTHER" id="PTHR33710:SF71">
    <property type="entry name" value="ENDONUCLEASE_EXONUCLEASE_PHOSPHATASE DOMAIN-CONTAINING PROTEIN"/>
    <property type="match status" value="1"/>
</dbReference>
<dbReference type="PANTHER" id="PTHR33710">
    <property type="entry name" value="BNAC02G09200D PROTEIN"/>
    <property type="match status" value="1"/>
</dbReference>
<evidence type="ECO:0000313" key="2">
    <source>
        <dbReference type="Proteomes" id="UP000195402"/>
    </source>
</evidence>
<reference evidence="1 2" key="1">
    <citation type="journal article" date="2017" name="Mol. Plant">
        <title>The Genome of Medicinal Plant Macleaya cordata Provides New Insights into Benzylisoquinoline Alkaloids Metabolism.</title>
        <authorList>
            <person name="Liu X."/>
            <person name="Liu Y."/>
            <person name="Huang P."/>
            <person name="Ma Y."/>
            <person name="Qing Z."/>
            <person name="Tang Q."/>
            <person name="Cao H."/>
            <person name="Cheng P."/>
            <person name="Zheng Y."/>
            <person name="Yuan Z."/>
            <person name="Zhou Y."/>
            <person name="Liu J."/>
            <person name="Tang Z."/>
            <person name="Zhuo Y."/>
            <person name="Zhang Y."/>
            <person name="Yu L."/>
            <person name="Huang J."/>
            <person name="Yang P."/>
            <person name="Peng Q."/>
            <person name="Zhang J."/>
            <person name="Jiang W."/>
            <person name="Zhang Z."/>
            <person name="Lin K."/>
            <person name="Ro D.K."/>
            <person name="Chen X."/>
            <person name="Xiong X."/>
            <person name="Shang Y."/>
            <person name="Huang S."/>
            <person name="Zeng J."/>
        </authorList>
    </citation>
    <scope>NUCLEOTIDE SEQUENCE [LARGE SCALE GENOMIC DNA]</scope>
    <source>
        <strain evidence="2">cv. BLH2017</strain>
        <tissue evidence="1">Root</tissue>
    </source>
</reference>
<dbReference type="EMBL" id="MVGT01002519">
    <property type="protein sequence ID" value="OVA07468.1"/>
    <property type="molecule type" value="Genomic_DNA"/>
</dbReference>
<dbReference type="AlphaFoldDB" id="A0A200QAE1"/>
<evidence type="ECO:0000313" key="1">
    <source>
        <dbReference type="EMBL" id="OVA07468.1"/>
    </source>
</evidence>